<evidence type="ECO:0000256" key="16">
    <source>
        <dbReference type="RuleBase" id="RU000633"/>
    </source>
</evidence>
<evidence type="ECO:0000256" key="1">
    <source>
        <dbReference type="ARBA" id="ARBA00004251"/>
    </source>
</evidence>
<dbReference type="Ensembl" id="ENSCCRT00000086316.2">
    <property type="protein sequence ID" value="ENSCCRP00000079557.2"/>
    <property type="gene ID" value="ENSCCRG00000043121.2"/>
</dbReference>
<keyword evidence="10 17" id="KW-1133">Transmembrane helix</keyword>
<evidence type="ECO:0000313" key="21">
    <source>
        <dbReference type="Proteomes" id="UP001108240"/>
    </source>
</evidence>
<feature type="disulfide bond" evidence="15">
    <location>
        <begin position="262"/>
        <end position="302"/>
    </location>
</feature>
<organism evidence="20 21">
    <name type="scientific">Cyprinus carpio carpio</name>
    <dbReference type="NCBI Taxonomy" id="630221"/>
    <lineage>
        <taxon>Eukaryota</taxon>
        <taxon>Metazoa</taxon>
        <taxon>Chordata</taxon>
        <taxon>Craniata</taxon>
        <taxon>Vertebrata</taxon>
        <taxon>Euteleostomi</taxon>
        <taxon>Actinopterygii</taxon>
        <taxon>Neopterygii</taxon>
        <taxon>Teleostei</taxon>
        <taxon>Ostariophysi</taxon>
        <taxon>Cypriniformes</taxon>
        <taxon>Cyprinidae</taxon>
        <taxon>Cyprininae</taxon>
        <taxon>Cyprinus</taxon>
    </lineage>
</organism>
<feature type="disulfide bond" evidence="15">
    <location>
        <begin position="500"/>
        <end position="516"/>
    </location>
</feature>
<dbReference type="GeneTree" id="ENSGT01150000286983"/>
<keyword evidence="3" id="KW-1003">Cell membrane</keyword>
<feature type="disulfide bond" evidence="15">
    <location>
        <begin position="44"/>
        <end position="53"/>
    </location>
</feature>
<keyword evidence="9 16" id="KW-0130">Cell adhesion</keyword>
<dbReference type="Pfam" id="PF00362">
    <property type="entry name" value="Integrin_beta"/>
    <property type="match status" value="1"/>
</dbReference>
<dbReference type="SMART" id="SM01241">
    <property type="entry name" value="Integrin_b_cyt"/>
    <property type="match status" value="1"/>
</dbReference>
<dbReference type="InterPro" id="IPR057073">
    <property type="entry name" value="EGF_integrin_2"/>
</dbReference>
<dbReference type="PANTHER" id="PTHR10082:SF36">
    <property type="entry name" value="INTEGRIN BETA-7"/>
    <property type="match status" value="1"/>
</dbReference>
<dbReference type="InterPro" id="IPR002369">
    <property type="entry name" value="Integrin_bsu_VWA"/>
</dbReference>
<keyword evidence="6" id="KW-0732">Signal</keyword>
<feature type="disulfide bond" evidence="15">
    <location>
        <begin position="47"/>
        <end position="83"/>
    </location>
</feature>
<evidence type="ECO:0000256" key="11">
    <source>
        <dbReference type="ARBA" id="ARBA00023037"/>
    </source>
</evidence>
<feature type="disulfide bond" evidence="15">
    <location>
        <begin position="533"/>
        <end position="562"/>
    </location>
</feature>
<dbReference type="InterPro" id="IPR057243">
    <property type="entry name" value="Integrin_I-EGF_CS"/>
</dbReference>
<dbReference type="Proteomes" id="UP001108240">
    <property type="component" value="Unplaced"/>
</dbReference>
<feature type="disulfide bond" evidence="15">
    <location>
        <begin position="484"/>
        <end position="525"/>
    </location>
</feature>
<evidence type="ECO:0000313" key="20">
    <source>
        <dbReference type="Ensembl" id="ENSCCRP00000079557.2"/>
    </source>
</evidence>
<dbReference type="SMART" id="SM00187">
    <property type="entry name" value="INB"/>
    <property type="match status" value="1"/>
</dbReference>
<dbReference type="SUPFAM" id="SSF69179">
    <property type="entry name" value="Integrin domains"/>
    <property type="match status" value="1"/>
</dbReference>
<dbReference type="PROSITE" id="PS52047">
    <property type="entry name" value="I_EGF_2"/>
    <property type="match status" value="1"/>
</dbReference>
<keyword evidence="13 15" id="KW-1015">Disulfide bond</keyword>
<dbReference type="SUPFAM" id="SSF53300">
    <property type="entry name" value="vWA-like"/>
    <property type="match status" value="1"/>
</dbReference>
<feature type="disulfide bond" evidence="15">
    <location>
        <begin position="402"/>
        <end position="417"/>
    </location>
</feature>
<dbReference type="GO" id="GO:0033627">
    <property type="term" value="P:cell adhesion mediated by integrin"/>
    <property type="evidence" value="ECO:0007669"/>
    <property type="project" value="TreeGrafter"/>
</dbReference>
<feature type="disulfide bond" evidence="15">
    <location>
        <begin position="629"/>
        <end position="638"/>
    </location>
</feature>
<feature type="disulfide bond" evidence="15">
    <location>
        <begin position="531"/>
        <end position="536"/>
    </location>
</feature>
<dbReference type="GO" id="GO:0007160">
    <property type="term" value="P:cell-matrix adhesion"/>
    <property type="evidence" value="ECO:0007669"/>
    <property type="project" value="TreeGrafter"/>
</dbReference>
<feature type="disulfide bond" evidence="15">
    <location>
        <begin position="568"/>
        <end position="573"/>
    </location>
</feature>
<feature type="domain" description="Integrin beta subunit cytoplasmic" evidence="19">
    <location>
        <begin position="722"/>
        <end position="768"/>
    </location>
</feature>
<evidence type="ECO:0000256" key="4">
    <source>
        <dbReference type="ARBA" id="ARBA00022536"/>
    </source>
</evidence>
<feature type="disulfide bond" evidence="15">
    <location>
        <begin position="606"/>
        <end position="611"/>
    </location>
</feature>
<reference evidence="20" key="2">
    <citation type="submission" date="2025-09" db="UniProtKB">
        <authorList>
            <consortium name="Ensembl"/>
        </authorList>
    </citation>
    <scope>IDENTIFICATION</scope>
</reference>
<dbReference type="GO" id="GO:0005178">
    <property type="term" value="F:integrin binding"/>
    <property type="evidence" value="ECO:0007669"/>
    <property type="project" value="TreeGrafter"/>
</dbReference>
<dbReference type="GO" id="GO:0009986">
    <property type="term" value="C:cell surface"/>
    <property type="evidence" value="ECO:0007669"/>
    <property type="project" value="TreeGrafter"/>
</dbReference>
<evidence type="ECO:0000256" key="3">
    <source>
        <dbReference type="ARBA" id="ARBA00022475"/>
    </source>
</evidence>
<keyword evidence="21" id="KW-1185">Reference proteome</keyword>
<dbReference type="SUPFAM" id="SSF57196">
    <property type="entry name" value="EGF/Laminin"/>
    <property type="match status" value="1"/>
</dbReference>
<keyword evidence="12 17" id="KW-0472">Membrane</keyword>
<feature type="disulfide bond" evidence="15">
    <location>
        <begin position="613"/>
        <end position="622"/>
    </location>
</feature>
<feature type="disulfide bond" evidence="15">
    <location>
        <begin position="489"/>
        <end position="498"/>
    </location>
</feature>
<feature type="disulfide bond" evidence="15">
    <location>
        <begin position="207"/>
        <end position="214"/>
    </location>
</feature>
<keyword evidence="8" id="KW-0460">Magnesium</keyword>
<evidence type="ECO:0000256" key="7">
    <source>
        <dbReference type="ARBA" id="ARBA00022737"/>
    </source>
</evidence>
<feature type="disulfide bond" evidence="15">
    <location>
        <begin position="575"/>
        <end position="584"/>
    </location>
</feature>
<evidence type="ECO:0000256" key="6">
    <source>
        <dbReference type="ARBA" id="ARBA00022729"/>
    </source>
</evidence>
<evidence type="ECO:0000256" key="15">
    <source>
        <dbReference type="PIRSR" id="PIRSR002512-1"/>
    </source>
</evidence>
<dbReference type="Pfam" id="PF08725">
    <property type="entry name" value="Integrin_b_cyt"/>
    <property type="match status" value="1"/>
</dbReference>
<evidence type="ECO:0000256" key="2">
    <source>
        <dbReference type="ARBA" id="ARBA00007449"/>
    </source>
</evidence>
<evidence type="ECO:0000256" key="12">
    <source>
        <dbReference type="ARBA" id="ARBA00023136"/>
    </source>
</evidence>
<proteinExistence type="inferred from homology"/>
<evidence type="ECO:0000256" key="8">
    <source>
        <dbReference type="ARBA" id="ARBA00022842"/>
    </source>
</evidence>
<evidence type="ECO:0000256" key="5">
    <source>
        <dbReference type="ARBA" id="ARBA00022692"/>
    </source>
</evidence>
<dbReference type="InterPro" id="IPR036465">
    <property type="entry name" value="vWFA_dom_sf"/>
</dbReference>
<keyword evidence="5 16" id="KW-0812">Transmembrane</keyword>
<evidence type="ECO:0000256" key="9">
    <source>
        <dbReference type="ARBA" id="ARBA00022889"/>
    </source>
</evidence>
<dbReference type="Gene3D" id="2.60.40.1510">
    <property type="entry name" value="ntegrin, alpha v. Chain A, domain 3"/>
    <property type="match status" value="1"/>
</dbReference>
<dbReference type="FunFam" id="3.40.50.410:FF:000002">
    <property type="entry name" value="Integrin beta"/>
    <property type="match status" value="1"/>
</dbReference>
<dbReference type="InterPro" id="IPR032695">
    <property type="entry name" value="Integrin_dom_sf"/>
</dbReference>
<evidence type="ECO:0000256" key="13">
    <source>
        <dbReference type="ARBA" id="ARBA00023157"/>
    </source>
</evidence>
<evidence type="ECO:0000256" key="14">
    <source>
        <dbReference type="ARBA" id="ARBA00023180"/>
    </source>
</evidence>
<keyword evidence="14" id="KW-0325">Glycoprotein</keyword>
<dbReference type="PROSITE" id="PS00243">
    <property type="entry name" value="I_EGF_1"/>
    <property type="match status" value="2"/>
</dbReference>
<evidence type="ECO:0000259" key="18">
    <source>
        <dbReference type="SMART" id="SM00187"/>
    </source>
</evidence>
<dbReference type="FunFam" id="2.10.25.10:FF:000036">
    <property type="entry name" value="Integrin beta"/>
    <property type="match status" value="1"/>
</dbReference>
<dbReference type="Gene3D" id="1.20.5.100">
    <property type="entry name" value="Cytochrome c1, transmembrane anchor, C-terminal"/>
    <property type="match status" value="1"/>
</dbReference>
<dbReference type="GO" id="GO:0098609">
    <property type="term" value="P:cell-cell adhesion"/>
    <property type="evidence" value="ECO:0007669"/>
    <property type="project" value="TreeGrafter"/>
</dbReference>
<dbReference type="GO" id="GO:0008305">
    <property type="term" value="C:integrin complex"/>
    <property type="evidence" value="ECO:0007669"/>
    <property type="project" value="TreeGrafter"/>
</dbReference>
<keyword evidence="7" id="KW-0677">Repeat</keyword>
<dbReference type="Gene3D" id="3.40.50.410">
    <property type="entry name" value="von Willebrand factor, type A domain"/>
    <property type="match status" value="1"/>
</dbReference>
<dbReference type="InterPro" id="IPR015812">
    <property type="entry name" value="Integrin_bsu"/>
</dbReference>
<dbReference type="PRINTS" id="PR01186">
    <property type="entry name" value="INTEGRINB"/>
</dbReference>
<dbReference type="GO" id="GO:0050900">
    <property type="term" value="P:leukocyte migration"/>
    <property type="evidence" value="ECO:0007669"/>
    <property type="project" value="TreeGrafter"/>
</dbReference>
<dbReference type="Gene3D" id="2.10.25.10">
    <property type="entry name" value="Laminin"/>
    <property type="match status" value="4"/>
</dbReference>
<feature type="disulfide bond" evidence="15">
    <location>
        <begin position="608"/>
        <end position="647"/>
    </location>
</feature>
<keyword evidence="4" id="KW-0245">EGF-like domain</keyword>
<evidence type="ECO:0000256" key="10">
    <source>
        <dbReference type="ARBA" id="ARBA00022989"/>
    </source>
</evidence>
<feature type="domain" description="Integrin beta subunit VWA" evidence="18">
    <location>
        <begin position="43"/>
        <end position="464"/>
    </location>
</feature>
<reference evidence="20" key="1">
    <citation type="submission" date="2025-08" db="UniProtKB">
        <authorList>
            <consortium name="Ensembl"/>
        </authorList>
    </citation>
    <scope>IDENTIFICATION</scope>
</reference>
<accession>A0A8C1ELT1</accession>
<keyword evidence="11 16" id="KW-0401">Integrin</keyword>
<feature type="disulfide bond" evidence="15">
    <location>
        <begin position="462"/>
        <end position="466"/>
    </location>
</feature>
<dbReference type="SUPFAM" id="SSF103575">
    <property type="entry name" value="Plexin repeat"/>
    <property type="match status" value="1"/>
</dbReference>
<feature type="disulfide bond" evidence="15">
    <location>
        <begin position="56"/>
        <end position="72"/>
    </location>
</feature>
<dbReference type="PIRSF" id="PIRSF002512">
    <property type="entry name" value="Integrin_B"/>
    <property type="match status" value="1"/>
</dbReference>
<feature type="transmembrane region" description="Helical" evidence="17">
    <location>
        <begin position="701"/>
        <end position="721"/>
    </location>
</feature>
<feature type="disulfide bond" evidence="15">
    <location>
        <begin position="538"/>
        <end position="547"/>
    </location>
</feature>
<feature type="disulfide bond" evidence="15">
    <location>
        <begin position="570"/>
        <end position="600"/>
    </location>
</feature>
<dbReference type="AlphaFoldDB" id="A0A8C1ELT1"/>
<dbReference type="GO" id="GO:0005925">
    <property type="term" value="C:focal adhesion"/>
    <property type="evidence" value="ECO:0007669"/>
    <property type="project" value="TreeGrafter"/>
</dbReference>
<name>A0A8C1ELT1_CYPCA</name>
<dbReference type="Pfam" id="PF23105">
    <property type="entry name" value="EGF_integrin"/>
    <property type="match status" value="1"/>
</dbReference>
<protein>
    <recommendedName>
        <fullName evidence="16">Integrin beta</fullName>
    </recommendedName>
</protein>
<comment type="similarity">
    <text evidence="2 16">Belongs to the integrin beta chain family.</text>
</comment>
<dbReference type="OMA" id="CICWGTH"/>
<dbReference type="GO" id="GO:0007229">
    <property type="term" value="P:integrin-mediated signaling pathway"/>
    <property type="evidence" value="ECO:0007669"/>
    <property type="project" value="UniProtKB-KW"/>
</dbReference>
<feature type="disulfide bond" evidence="15">
    <location>
        <begin position="549"/>
        <end position="554"/>
    </location>
</feature>
<dbReference type="InterPro" id="IPR014836">
    <property type="entry name" value="Integrin_bsu_cyt_dom"/>
</dbReference>
<dbReference type="Pfam" id="PF23106">
    <property type="entry name" value="EGF_Teneurin"/>
    <property type="match status" value="1"/>
</dbReference>
<sequence length="778" mass="86508">MDGIMESVLVQMKAILIAVTVLFHCLGKRCILGQEPLCQSHSSCSECIRSPGCAWCTQTDFLKPGESNERRCDSTRSLRERKCKEDHVINPGKHPLTYVKNSKLSSERENVVQLRPQNINITLRIGVPHEFKVEFKRAVGYPIDLYYLMDLSYSMKDDLEQIKTLGQKILKKLKDITDTVRIGFGSFVDKEMLPYVSQVKARRRNPCPNRIDTCQPAFSFKNVLPLTEHAKEFEQEVSKQLISGNLDAPEAGLDAIMQAAVCKDKIKWDDVTRILVYTSDDTFHMAGDGRLGGVFQPHNGQCHLNENGSYNGRAYDYPSVGHVSRVLQDNNIQLIFAVTEDIYPAYKALSALIPQSVVGVLKNDSSNVVDLISEAYGNLSATLVLEQEGAPKELDVSYRSACKGNQLDSEWKEKGVCQGIKHEEITFNVRLNASACLKEPQTFRIKMQGINEEVKLTVHTECHCDCGVPEKASKNCSSNGTLSCGVCSCDEGHLGQRCECVQHSDSDSINNMKASCRPDNGSQICSEHGTCECGKCVCQGHYSGKFCECDDNSCEYHNNHLCNGKGTCKCGTCECTDDYTGSACECSPSQDQCINGKVLCSGQGKCTCNRCQCNEGFKGEHCSAFTDECMLLKGCVACHVEADTNACAVECLNATVNRLDGTHELHCTYEATISYDVELGNDGKIVLRYADLPRSVDKTKLIIGISVSSIIFIGIIIIIIYRGLLELYDIREYQNFVKAQKQTEWKEAQNPLFKGATTTVYNPLHDKDENEKEHFEQI</sequence>
<feature type="disulfide bond" evidence="15">
    <location>
        <begin position="586"/>
        <end position="593"/>
    </location>
</feature>
<dbReference type="PANTHER" id="PTHR10082">
    <property type="entry name" value="INTEGRIN BETA SUBUNIT"/>
    <property type="match status" value="1"/>
</dbReference>
<dbReference type="Gene3D" id="3.30.1680.10">
    <property type="entry name" value="ligand-binding face of the semaphorins, domain 2"/>
    <property type="match status" value="1"/>
</dbReference>
<evidence type="ECO:0000256" key="17">
    <source>
        <dbReference type="SAM" id="Phobius"/>
    </source>
</evidence>
<evidence type="ECO:0000259" key="19">
    <source>
        <dbReference type="SMART" id="SM01241"/>
    </source>
</evidence>
<comment type="subcellular location">
    <subcellularLocation>
        <location evidence="1 16">Cell membrane</location>
        <topology evidence="1 16">Single-pass type I membrane protein</topology>
    </subcellularLocation>
</comment>